<dbReference type="EMBL" id="JALBUF010000003">
    <property type="protein sequence ID" value="MCI0183037.1"/>
    <property type="molecule type" value="Genomic_DNA"/>
</dbReference>
<evidence type="ECO:0000256" key="3">
    <source>
        <dbReference type="ARBA" id="ARBA00023125"/>
    </source>
</evidence>
<dbReference type="Pfam" id="PF03466">
    <property type="entry name" value="LysR_substrate"/>
    <property type="match status" value="1"/>
</dbReference>
<evidence type="ECO:0000313" key="6">
    <source>
        <dbReference type="EMBL" id="MCI0183037.1"/>
    </source>
</evidence>
<dbReference type="AlphaFoldDB" id="A0A9X1VBN0"/>
<sequence>MKVEHAESFLTVVRCGSLHQAADLLFIAQSTLTHRMKQLETDLGTELFTRHSGGVTLTDTGARFVPIATSIVEQLRTFMQTSQEAKPITIVAGKAFASYELPRLIGGFRRLHPHFRCYVRSTLLPESMQSLLTGTANLAFVGHEMYHPSIEHLSLGDDQIVLITHPHHNFSIRFPGLHAWGEQEVIAFGDSGAPYRKRIEHFFALSGISPNTIMELDSISAVKRMVMQNLGVALLPRRTVVEEVNNGLLVALDIAKGELTRPTWLALLRSSLMDPLLQEFIQWVQSNY</sequence>
<comment type="similarity">
    <text evidence="1">Belongs to the LysR transcriptional regulatory family.</text>
</comment>
<dbReference type="PANTHER" id="PTHR30126:SF40">
    <property type="entry name" value="HTH-TYPE TRANSCRIPTIONAL REGULATOR GLTR"/>
    <property type="match status" value="1"/>
</dbReference>
<dbReference type="Gene3D" id="1.10.10.10">
    <property type="entry name" value="Winged helix-like DNA-binding domain superfamily/Winged helix DNA-binding domain"/>
    <property type="match status" value="1"/>
</dbReference>
<evidence type="ECO:0000256" key="2">
    <source>
        <dbReference type="ARBA" id="ARBA00023015"/>
    </source>
</evidence>
<keyword evidence="3" id="KW-0238">DNA-binding</keyword>
<keyword evidence="2" id="KW-0805">Transcription regulation</keyword>
<gene>
    <name evidence="6" type="primary">gltR</name>
    <name evidence="6" type="ORF">MM817_01307</name>
</gene>
<reference evidence="6" key="1">
    <citation type="submission" date="2022-03" db="EMBL/GenBank/DDBJ databases">
        <title>Draft Genome Sequence of Firmicute Strain S0AB, a Heterotrophic Iron/Sulfur-Oxidizing Extreme Acidophile.</title>
        <authorList>
            <person name="Vergara E."/>
            <person name="Pakostova E."/>
            <person name="Johnson D.B."/>
            <person name="Holmes D.S."/>
        </authorList>
    </citation>
    <scope>NUCLEOTIDE SEQUENCE</scope>
    <source>
        <strain evidence="6">S0AB</strain>
    </source>
</reference>
<feature type="domain" description="HTH lysR-type" evidence="5">
    <location>
        <begin position="1"/>
        <end position="58"/>
    </location>
</feature>
<accession>A0A9X1VBN0</accession>
<dbReference type="Proteomes" id="UP001139263">
    <property type="component" value="Unassembled WGS sequence"/>
</dbReference>
<dbReference type="CDD" id="cd05466">
    <property type="entry name" value="PBP2_LTTR_substrate"/>
    <property type="match status" value="1"/>
</dbReference>
<dbReference type="InterPro" id="IPR000847">
    <property type="entry name" value="LysR_HTH_N"/>
</dbReference>
<dbReference type="InterPro" id="IPR005119">
    <property type="entry name" value="LysR_subst-bd"/>
</dbReference>
<dbReference type="InterPro" id="IPR036390">
    <property type="entry name" value="WH_DNA-bd_sf"/>
</dbReference>
<dbReference type="PRINTS" id="PR00039">
    <property type="entry name" value="HTHLYSR"/>
</dbReference>
<comment type="caution">
    <text evidence="6">The sequence shown here is derived from an EMBL/GenBank/DDBJ whole genome shotgun (WGS) entry which is preliminary data.</text>
</comment>
<keyword evidence="7" id="KW-1185">Reference proteome</keyword>
<dbReference type="Gene3D" id="3.40.190.290">
    <property type="match status" value="1"/>
</dbReference>
<dbReference type="Pfam" id="PF00126">
    <property type="entry name" value="HTH_1"/>
    <property type="match status" value="1"/>
</dbReference>
<dbReference type="SUPFAM" id="SSF46785">
    <property type="entry name" value="Winged helix' DNA-binding domain"/>
    <property type="match status" value="1"/>
</dbReference>
<dbReference type="InterPro" id="IPR036388">
    <property type="entry name" value="WH-like_DNA-bd_sf"/>
</dbReference>
<dbReference type="GO" id="GO:0003700">
    <property type="term" value="F:DNA-binding transcription factor activity"/>
    <property type="evidence" value="ECO:0007669"/>
    <property type="project" value="InterPro"/>
</dbReference>
<evidence type="ECO:0000313" key="7">
    <source>
        <dbReference type="Proteomes" id="UP001139263"/>
    </source>
</evidence>
<evidence type="ECO:0000256" key="1">
    <source>
        <dbReference type="ARBA" id="ARBA00009437"/>
    </source>
</evidence>
<evidence type="ECO:0000256" key="4">
    <source>
        <dbReference type="ARBA" id="ARBA00023163"/>
    </source>
</evidence>
<dbReference type="RefSeq" id="WP_241712787.1">
    <property type="nucleotide sequence ID" value="NZ_JALBUF010000003.1"/>
</dbReference>
<proteinExistence type="inferred from homology"/>
<organism evidence="6 7">
    <name type="scientific">Sulfoacidibacillus ferrooxidans</name>
    <dbReference type="NCBI Taxonomy" id="2005001"/>
    <lineage>
        <taxon>Bacteria</taxon>
        <taxon>Bacillati</taxon>
        <taxon>Bacillota</taxon>
        <taxon>Bacilli</taxon>
        <taxon>Bacillales</taxon>
        <taxon>Alicyclobacillaceae</taxon>
        <taxon>Sulfoacidibacillus</taxon>
    </lineage>
</organism>
<dbReference type="PROSITE" id="PS50931">
    <property type="entry name" value="HTH_LYSR"/>
    <property type="match status" value="1"/>
</dbReference>
<keyword evidence="4" id="KW-0804">Transcription</keyword>
<dbReference type="GO" id="GO:0000976">
    <property type="term" value="F:transcription cis-regulatory region binding"/>
    <property type="evidence" value="ECO:0007669"/>
    <property type="project" value="TreeGrafter"/>
</dbReference>
<protein>
    <submittedName>
        <fullName evidence="6">HTH-type transcriptional regulator GltR</fullName>
    </submittedName>
</protein>
<evidence type="ECO:0000259" key="5">
    <source>
        <dbReference type="PROSITE" id="PS50931"/>
    </source>
</evidence>
<name>A0A9X1VBN0_9BACL</name>
<dbReference type="SUPFAM" id="SSF53850">
    <property type="entry name" value="Periplasmic binding protein-like II"/>
    <property type="match status" value="1"/>
</dbReference>
<dbReference type="PANTHER" id="PTHR30126">
    <property type="entry name" value="HTH-TYPE TRANSCRIPTIONAL REGULATOR"/>
    <property type="match status" value="1"/>
</dbReference>